<dbReference type="GO" id="GO:0016788">
    <property type="term" value="F:hydrolase activity, acting on ester bonds"/>
    <property type="evidence" value="ECO:0007669"/>
    <property type="project" value="InterPro"/>
</dbReference>
<dbReference type="Gene3D" id="3.40.50.1820">
    <property type="entry name" value="alpha/beta hydrolase"/>
    <property type="match status" value="1"/>
</dbReference>
<dbReference type="EMBL" id="PEZT01000001">
    <property type="protein sequence ID" value="PIS09585.1"/>
    <property type="molecule type" value="Genomic_DNA"/>
</dbReference>
<evidence type="ECO:0000313" key="3">
    <source>
        <dbReference type="Proteomes" id="UP000230093"/>
    </source>
</evidence>
<organism evidence="2 3">
    <name type="scientific">Candidatus Beckwithbacteria bacterium CG10_big_fil_rev_8_21_14_0_10_34_10</name>
    <dbReference type="NCBI Taxonomy" id="1974495"/>
    <lineage>
        <taxon>Bacteria</taxon>
        <taxon>Candidatus Beckwithiibacteriota</taxon>
    </lineage>
</organism>
<gene>
    <name evidence="2" type="ORF">COT75_00045</name>
</gene>
<dbReference type="AlphaFoldDB" id="A0A2H0WAJ7"/>
<reference evidence="3" key="1">
    <citation type="submission" date="2017-09" db="EMBL/GenBank/DDBJ databases">
        <title>Depth-based differentiation of microbial function through sediment-hosted aquifers and enrichment of novel symbionts in the deep terrestrial subsurface.</title>
        <authorList>
            <person name="Probst A.J."/>
            <person name="Ladd B."/>
            <person name="Jarett J.K."/>
            <person name="Geller-Mcgrath D.E."/>
            <person name="Sieber C.M.K."/>
            <person name="Emerson J.B."/>
            <person name="Anantharaman K."/>
            <person name="Thomas B.C."/>
            <person name="Malmstrom R."/>
            <person name="Stieglmeier M."/>
            <person name="Klingl A."/>
            <person name="Woyke T."/>
            <person name="Ryan C.M."/>
            <person name="Banfield J.F."/>
        </authorList>
    </citation>
    <scope>NUCLEOTIDE SEQUENCE [LARGE SCALE GENOMIC DNA]</scope>
</reference>
<dbReference type="InterPro" id="IPR029058">
    <property type="entry name" value="AB_hydrolase_fold"/>
</dbReference>
<dbReference type="InterPro" id="IPR012908">
    <property type="entry name" value="PGAP1-ab_dom-like"/>
</dbReference>
<evidence type="ECO:0000313" key="2">
    <source>
        <dbReference type="EMBL" id="PIS09585.1"/>
    </source>
</evidence>
<name>A0A2H0WAJ7_9BACT</name>
<dbReference type="PANTHER" id="PTHR11440">
    <property type="entry name" value="LECITHIN-CHOLESTEROL ACYLTRANSFERASE-RELATED"/>
    <property type="match status" value="1"/>
</dbReference>
<proteinExistence type="predicted"/>
<feature type="domain" description="GPI inositol-deacylase PGAP1-like alpha/beta" evidence="1">
    <location>
        <begin position="312"/>
        <end position="355"/>
    </location>
</feature>
<protein>
    <recommendedName>
        <fullName evidence="1">GPI inositol-deacylase PGAP1-like alpha/beta domain-containing protein</fullName>
    </recommendedName>
</protein>
<dbReference type="Pfam" id="PF07819">
    <property type="entry name" value="PGAP1"/>
    <property type="match status" value="1"/>
</dbReference>
<evidence type="ECO:0000259" key="1">
    <source>
        <dbReference type="Pfam" id="PF07819"/>
    </source>
</evidence>
<accession>A0A2H0WAJ7</accession>
<dbReference type="Proteomes" id="UP000230093">
    <property type="component" value="Unassembled WGS sequence"/>
</dbReference>
<dbReference type="SUPFAM" id="SSF53474">
    <property type="entry name" value="alpha/beta-Hydrolases"/>
    <property type="match status" value="1"/>
</dbReference>
<sequence length="859" mass="96411">MIKLVKKIVFSTSFLFIFLVLVFTIPGKASANTQDNYTFIPISQFANGEIIPRYKNLPLGINSFAGIPFEIIQEPNPKYICTSAQPIPNFPNEITLNTIIKYPKSVYLLINGGNVSKNLLNSNVGQIKLHFSDGSFLPTEIIIGFNLRDWILNDKNYVHATNDPNITEAWNGTTLQGNGPVIIDLLKIPIPLSLNCKTLTKIELIDNSISTINNLDPSIQFFGVTVETNQTPIILIPGLGSSWNLQALLTGQTVGPWTKTPFLKVYNNFKATLIDSAGYVEGDNYFEFYYDWRKPLSDLADDLNEYIENVVFSGQSVNLVGHSMGGLVARAYANKYGIDKVEKIVTVGSPHLGALASYYAWEGGQLEDDKSWLVLPPTILINTTRRTSETPREIVHDFFPSLKDLLPIFSCLKRLKGTLVDVDSMIEQNSYLKGLLDPLLLKEKLVTIYGKENNPEDTPEYYIIKEQSFMDKLLGHWTDGVPVNKEYTFDGDLTVLTKSATVSGSLSSHGVSGDHSQIIENEKGISQILSSLGIEGVSIIQDEFSPPRNPSLVLLIHSPVEIKINCPDGEVGYNVASPISRAFYSSQDKLIIIPEALGGNYQVEILGTGNGEYNLEVAQFTNNGNQWQTIGGKINPGQTVNMDLYFNPSSPQENILKDNTGQLYLTLAKERLESLSDYLNTNIEPISLKNRLQIQIRNINRGIDRGLTYISLNNNYYSSRYTFSSFVSIYGLRQSFNQYFKSRDISKETSAYFRNELEEIAKLLEAGWLTTFQNAGKSINEFQVNYYETAINKLYNQIKIMVEAKSNKGENKKLGSTWLLLEQKKAKESQFKNNQSYSKAYINLVSERLLLLESLRLLY</sequence>
<comment type="caution">
    <text evidence="2">The sequence shown here is derived from an EMBL/GenBank/DDBJ whole genome shotgun (WGS) entry which is preliminary data.</text>
</comment>